<keyword evidence="1" id="KW-1133">Transmembrane helix</keyword>
<gene>
    <name evidence="2" type="ORF">V8G57_21645</name>
</gene>
<name>A0ABU9Q1E5_9BURK</name>
<accession>A0ABU9Q1E5</accession>
<evidence type="ECO:0000313" key="2">
    <source>
        <dbReference type="EMBL" id="MEM4990007.1"/>
    </source>
</evidence>
<feature type="transmembrane region" description="Helical" evidence="1">
    <location>
        <begin position="7"/>
        <end position="28"/>
    </location>
</feature>
<feature type="transmembrane region" description="Helical" evidence="1">
    <location>
        <begin position="76"/>
        <end position="97"/>
    </location>
</feature>
<dbReference type="RefSeq" id="WP_342831150.1">
    <property type="nucleotide sequence ID" value="NZ_JBANDC010000019.1"/>
</dbReference>
<evidence type="ECO:0000256" key="1">
    <source>
        <dbReference type="SAM" id="Phobius"/>
    </source>
</evidence>
<proteinExistence type="predicted"/>
<reference evidence="2 3" key="1">
    <citation type="submission" date="2024-02" db="EMBL/GenBank/DDBJ databases">
        <title>Draft genome sequence of Collimonas sp. strain H4R21, an effective mineral-weathering bacterial strain isolated from the beech rhizosphere.</title>
        <authorList>
            <person name="Morin E."/>
            <person name="Uroz S."/>
            <person name="Leveau J.H.J."/>
            <person name="Kumar R."/>
            <person name="Rey M.W."/>
            <person name="Pham J."/>
        </authorList>
    </citation>
    <scope>NUCLEOTIDE SEQUENCE [LARGE SCALE GENOMIC DNA]</scope>
    <source>
        <strain evidence="2 3">H4R21</strain>
    </source>
</reference>
<feature type="transmembrane region" description="Helical" evidence="1">
    <location>
        <begin position="128"/>
        <end position="150"/>
    </location>
</feature>
<comment type="caution">
    <text evidence="2">The sequence shown here is derived from an EMBL/GenBank/DDBJ whole genome shotgun (WGS) entry which is preliminary data.</text>
</comment>
<feature type="transmembrane region" description="Helical" evidence="1">
    <location>
        <begin position="40"/>
        <end position="64"/>
    </location>
</feature>
<evidence type="ECO:0000313" key="3">
    <source>
        <dbReference type="Proteomes" id="UP001495910"/>
    </source>
</evidence>
<protein>
    <submittedName>
        <fullName evidence="2">Uncharacterized protein</fullName>
    </submittedName>
</protein>
<keyword evidence="1" id="KW-0472">Membrane</keyword>
<organism evidence="2 3">
    <name type="scientific">Collimonas rhizosphaerae</name>
    <dbReference type="NCBI Taxonomy" id="3126357"/>
    <lineage>
        <taxon>Bacteria</taxon>
        <taxon>Pseudomonadati</taxon>
        <taxon>Pseudomonadota</taxon>
        <taxon>Betaproteobacteria</taxon>
        <taxon>Burkholderiales</taxon>
        <taxon>Oxalobacteraceae</taxon>
        <taxon>Collimonas</taxon>
    </lineage>
</organism>
<keyword evidence="3" id="KW-1185">Reference proteome</keyword>
<keyword evidence="1" id="KW-0812">Transmembrane</keyword>
<dbReference type="Proteomes" id="UP001495910">
    <property type="component" value="Unassembled WGS sequence"/>
</dbReference>
<sequence length="157" mass="17102">MKKSLNIGLPIGVAICTPPIIAVGYTFFSLLLTAGRNESVGSIISLVFIGSFLVSAGHIFLFGLPGVWLLRTLKIFRSWTVILLGLFLGSIPAGIFLMPRYTMNAGYISNGIVMIKDGVPTQAWWNSYFQNVAIVGGLGALTGFVFWLVWKRCNPTD</sequence>
<dbReference type="EMBL" id="JBANDC010000019">
    <property type="protein sequence ID" value="MEM4990007.1"/>
    <property type="molecule type" value="Genomic_DNA"/>
</dbReference>